<dbReference type="Pfam" id="PF01547">
    <property type="entry name" value="SBP_bac_1"/>
    <property type="match status" value="1"/>
</dbReference>
<keyword evidence="1" id="KW-0732">Signal</keyword>
<organism evidence="2 3">
    <name type="scientific">Candidatus Magasanikbacteria bacterium RIFCSPHIGHO2_01_FULL_50_8</name>
    <dbReference type="NCBI Taxonomy" id="1798674"/>
    <lineage>
        <taxon>Bacteria</taxon>
        <taxon>Candidatus Magasanikiibacteriota</taxon>
    </lineage>
</organism>
<evidence type="ECO:0000256" key="1">
    <source>
        <dbReference type="SAM" id="SignalP"/>
    </source>
</evidence>
<dbReference type="Gene3D" id="3.40.190.10">
    <property type="entry name" value="Periplasmic binding protein-like II"/>
    <property type="match status" value="1"/>
</dbReference>
<dbReference type="InterPro" id="IPR050490">
    <property type="entry name" value="Bact_solute-bd_prot1"/>
</dbReference>
<dbReference type="PANTHER" id="PTHR43649:SF12">
    <property type="entry name" value="DIACETYLCHITOBIOSE BINDING PROTEIN DASA"/>
    <property type="match status" value="1"/>
</dbReference>
<dbReference type="Proteomes" id="UP000176329">
    <property type="component" value="Unassembled WGS sequence"/>
</dbReference>
<gene>
    <name evidence="2" type="ORF">A2848_01080</name>
</gene>
<feature type="chain" id="PRO_5009525484" description="ABC transporter substrate-binding protein" evidence="1">
    <location>
        <begin position="24"/>
        <end position="477"/>
    </location>
</feature>
<dbReference type="PROSITE" id="PS51257">
    <property type="entry name" value="PROKAR_LIPOPROTEIN"/>
    <property type="match status" value="1"/>
</dbReference>
<accession>A0A1F6LSE1</accession>
<evidence type="ECO:0000313" key="3">
    <source>
        <dbReference type="Proteomes" id="UP000176329"/>
    </source>
</evidence>
<protein>
    <recommendedName>
        <fullName evidence="4">ABC transporter substrate-binding protein</fullName>
    </recommendedName>
</protein>
<evidence type="ECO:0000313" key="2">
    <source>
        <dbReference type="EMBL" id="OGH62291.1"/>
    </source>
</evidence>
<sequence>MLKRSFSTLVLAGVLLLTGAGCGSSGGDTAAAVPKSALQPVSLNYWGVFTDSDDMAVLIAEFQKKHPNIQVQYRKFRPEEYEQKLLEAFAEDRGPDLFTIHNTWLARYKSKLTPAPDKVAYPTFVKSGSGISEKTEVQMKELAGLTLKQMRDQFVATVEQDVMLQAASTSTKKSIYALPFYVDTLALYFNKDLLAQNSIVKPAANWNQLREHAETLTKRVKDSDLITQSAVALGTGSNVHRAGDILMALMAQNGARITKDDGAFIFHTPGNTNPEKDEALPGARALQFYLDFGNPKLKSYTWNPEQGDALDAFTEGRVAYYFGYSYDLSTIRARNPRLNFDVAAMPQFEKPLNIANYWMEAVSNKSTHQQEAWLFVQETATSKEALAKFLKRTKRASALTELIQTQLDDVDLAIFAKQNLTAQTWYHGKDSRVGDQILVELIDGARAKLLSEAEGMDVQQMMQESVNRAAARLNDTL</sequence>
<reference evidence="2 3" key="1">
    <citation type="journal article" date="2016" name="Nat. Commun.">
        <title>Thousands of microbial genomes shed light on interconnected biogeochemical processes in an aquifer system.</title>
        <authorList>
            <person name="Anantharaman K."/>
            <person name="Brown C.T."/>
            <person name="Hug L.A."/>
            <person name="Sharon I."/>
            <person name="Castelle C.J."/>
            <person name="Probst A.J."/>
            <person name="Thomas B.C."/>
            <person name="Singh A."/>
            <person name="Wilkins M.J."/>
            <person name="Karaoz U."/>
            <person name="Brodie E.L."/>
            <person name="Williams K.H."/>
            <person name="Hubbard S.S."/>
            <person name="Banfield J.F."/>
        </authorList>
    </citation>
    <scope>NUCLEOTIDE SEQUENCE [LARGE SCALE GENOMIC DNA]</scope>
</reference>
<dbReference type="InterPro" id="IPR006059">
    <property type="entry name" value="SBP"/>
</dbReference>
<evidence type="ECO:0008006" key="4">
    <source>
        <dbReference type="Google" id="ProtNLM"/>
    </source>
</evidence>
<name>A0A1F6LSE1_9BACT</name>
<proteinExistence type="predicted"/>
<dbReference type="EMBL" id="MFPV01000013">
    <property type="protein sequence ID" value="OGH62291.1"/>
    <property type="molecule type" value="Genomic_DNA"/>
</dbReference>
<dbReference type="PANTHER" id="PTHR43649">
    <property type="entry name" value="ARABINOSE-BINDING PROTEIN-RELATED"/>
    <property type="match status" value="1"/>
</dbReference>
<dbReference type="AlphaFoldDB" id="A0A1F6LSE1"/>
<feature type="signal peptide" evidence="1">
    <location>
        <begin position="1"/>
        <end position="23"/>
    </location>
</feature>
<dbReference type="SUPFAM" id="SSF53850">
    <property type="entry name" value="Periplasmic binding protein-like II"/>
    <property type="match status" value="1"/>
</dbReference>
<comment type="caution">
    <text evidence="2">The sequence shown here is derived from an EMBL/GenBank/DDBJ whole genome shotgun (WGS) entry which is preliminary data.</text>
</comment>